<feature type="compositionally biased region" description="Acidic residues" evidence="7">
    <location>
        <begin position="188"/>
        <end position="211"/>
    </location>
</feature>
<accession>A0AAJ8LFJ3</accession>
<dbReference type="PANTHER" id="PTHR17039">
    <property type="entry name" value="U3 SMALL NUCLEOLAR RIBONUCLEOPROTEIN PROTEIN MPP10"/>
    <property type="match status" value="1"/>
</dbReference>
<evidence type="ECO:0000256" key="7">
    <source>
        <dbReference type="SAM" id="MobiDB-lite"/>
    </source>
</evidence>
<feature type="compositionally biased region" description="Basic and acidic residues" evidence="7">
    <location>
        <begin position="753"/>
        <end position="780"/>
    </location>
</feature>
<feature type="compositionally biased region" description="Basic and acidic residues" evidence="7">
    <location>
        <begin position="470"/>
        <end position="482"/>
    </location>
</feature>
<evidence type="ECO:0000256" key="1">
    <source>
        <dbReference type="ARBA" id="ARBA00004604"/>
    </source>
</evidence>
<feature type="region of interest" description="Disordered" evidence="7">
    <location>
        <begin position="391"/>
        <end position="484"/>
    </location>
</feature>
<dbReference type="AlphaFoldDB" id="A0AAJ8LFJ3"/>
<gene>
    <name evidence="8" type="ORF">CI109_100655</name>
</gene>
<evidence type="ECO:0000256" key="4">
    <source>
        <dbReference type="ARBA" id="ARBA00023242"/>
    </source>
</evidence>
<reference evidence="8" key="1">
    <citation type="submission" date="2017-08" db="EMBL/GenBank/DDBJ databases">
        <authorList>
            <person name="Cuomo C."/>
            <person name="Billmyre B."/>
            <person name="Heitman J."/>
        </authorList>
    </citation>
    <scope>NUCLEOTIDE SEQUENCE</scope>
    <source>
        <strain evidence="8">CBS 12478</strain>
    </source>
</reference>
<evidence type="ECO:0000256" key="5">
    <source>
        <dbReference type="ARBA" id="ARBA00023274"/>
    </source>
</evidence>
<evidence type="ECO:0000256" key="6">
    <source>
        <dbReference type="ARBA" id="ARBA00029455"/>
    </source>
</evidence>
<dbReference type="InterPro" id="IPR012173">
    <property type="entry name" value="Mpp10"/>
</dbReference>
<dbReference type="EMBL" id="CP144051">
    <property type="protein sequence ID" value="WWD16229.1"/>
    <property type="molecule type" value="Genomic_DNA"/>
</dbReference>
<evidence type="ECO:0000256" key="2">
    <source>
        <dbReference type="ARBA" id="ARBA00022517"/>
    </source>
</evidence>
<dbReference type="GO" id="GO:0032040">
    <property type="term" value="C:small-subunit processome"/>
    <property type="evidence" value="ECO:0007669"/>
    <property type="project" value="TreeGrafter"/>
</dbReference>
<dbReference type="Proteomes" id="UP000322225">
    <property type="component" value="Chromosome 1"/>
</dbReference>
<feature type="compositionally biased region" description="Basic and acidic residues" evidence="7">
    <location>
        <begin position="346"/>
        <end position="356"/>
    </location>
</feature>
<dbReference type="PANTHER" id="PTHR17039:SF0">
    <property type="entry name" value="U3 SMALL NUCLEOLAR RIBONUCLEOPROTEIN PROTEIN MPP10"/>
    <property type="match status" value="1"/>
</dbReference>
<keyword evidence="4" id="KW-0539">Nucleus</keyword>
<feature type="compositionally biased region" description="Basic and acidic residues" evidence="7">
    <location>
        <begin position="221"/>
        <end position="231"/>
    </location>
</feature>
<feature type="region of interest" description="Disordered" evidence="7">
    <location>
        <begin position="691"/>
        <end position="735"/>
    </location>
</feature>
<organism evidence="8 9">
    <name type="scientific">Kwoniella shandongensis</name>
    <dbReference type="NCBI Taxonomy" id="1734106"/>
    <lineage>
        <taxon>Eukaryota</taxon>
        <taxon>Fungi</taxon>
        <taxon>Dikarya</taxon>
        <taxon>Basidiomycota</taxon>
        <taxon>Agaricomycotina</taxon>
        <taxon>Tremellomycetes</taxon>
        <taxon>Tremellales</taxon>
        <taxon>Cryptococcaceae</taxon>
        <taxon>Kwoniella</taxon>
    </lineage>
</organism>
<feature type="compositionally biased region" description="Acidic residues" evidence="7">
    <location>
        <begin position="145"/>
        <end position="167"/>
    </location>
</feature>
<keyword evidence="3" id="KW-0698">rRNA processing</keyword>
<evidence type="ECO:0000256" key="3">
    <source>
        <dbReference type="ARBA" id="ARBA00022552"/>
    </source>
</evidence>
<name>A0AAJ8LFJ3_9TREE</name>
<feature type="compositionally biased region" description="Low complexity" evidence="7">
    <location>
        <begin position="89"/>
        <end position="98"/>
    </location>
</feature>
<feature type="compositionally biased region" description="Basic residues" evidence="7">
    <location>
        <begin position="700"/>
        <end position="712"/>
    </location>
</feature>
<comment type="similarity">
    <text evidence="6">Belongs to the MPP10 family.</text>
</comment>
<dbReference type="GO" id="GO:0006364">
    <property type="term" value="P:rRNA processing"/>
    <property type="evidence" value="ECO:0007669"/>
    <property type="project" value="UniProtKB-KW"/>
</dbReference>
<proteinExistence type="inferred from homology"/>
<feature type="region of interest" description="Disordered" evidence="7">
    <location>
        <begin position="135"/>
        <end position="374"/>
    </location>
</feature>
<dbReference type="RefSeq" id="XP_065822890.1">
    <property type="nucleotide sequence ID" value="XM_065966818.1"/>
</dbReference>
<feature type="compositionally biased region" description="Acidic residues" evidence="7">
    <location>
        <begin position="430"/>
        <end position="446"/>
    </location>
</feature>
<protein>
    <submittedName>
        <fullName evidence="8">Uncharacterized protein</fullName>
    </submittedName>
</protein>
<evidence type="ECO:0000313" key="9">
    <source>
        <dbReference type="Proteomes" id="UP000322225"/>
    </source>
</evidence>
<dbReference type="GO" id="GO:0005732">
    <property type="term" value="C:sno(s)RNA-containing ribonucleoprotein complex"/>
    <property type="evidence" value="ECO:0007669"/>
    <property type="project" value="InterPro"/>
</dbReference>
<feature type="compositionally biased region" description="Acidic residues" evidence="7">
    <location>
        <begin position="232"/>
        <end position="318"/>
    </location>
</feature>
<evidence type="ECO:0000313" key="8">
    <source>
        <dbReference type="EMBL" id="WWD16229.1"/>
    </source>
</evidence>
<feature type="region of interest" description="Disordered" evidence="7">
    <location>
        <begin position="80"/>
        <end position="99"/>
    </location>
</feature>
<feature type="compositionally biased region" description="Basic and acidic residues" evidence="7">
    <location>
        <begin position="178"/>
        <end position="187"/>
    </location>
</feature>
<feature type="compositionally biased region" description="Basic residues" evidence="7">
    <location>
        <begin position="411"/>
        <end position="426"/>
    </location>
</feature>
<dbReference type="PIRSF" id="PIRSF017300">
    <property type="entry name" value="snoRNP_Mpp10"/>
    <property type="match status" value="1"/>
</dbReference>
<keyword evidence="2" id="KW-0690">Ribosome biogenesis</keyword>
<reference evidence="8" key="2">
    <citation type="submission" date="2024-01" db="EMBL/GenBank/DDBJ databases">
        <title>Comparative genomics of Cryptococcus and Kwoniella reveals pathogenesis evolution and contrasting modes of karyotype evolution via chromosome fusion or intercentromeric recombination.</title>
        <authorList>
            <person name="Coelho M.A."/>
            <person name="David-Palma M."/>
            <person name="Shea T."/>
            <person name="Bowers K."/>
            <person name="McGinley-Smith S."/>
            <person name="Mohammad A.W."/>
            <person name="Gnirke A."/>
            <person name="Yurkov A.M."/>
            <person name="Nowrousian M."/>
            <person name="Sun S."/>
            <person name="Cuomo C.A."/>
            <person name="Heitman J."/>
        </authorList>
    </citation>
    <scope>NUCLEOTIDE SEQUENCE</scope>
    <source>
        <strain evidence="8">CBS 12478</strain>
    </source>
</reference>
<keyword evidence="5" id="KW-0687">Ribonucleoprotein</keyword>
<dbReference type="GO" id="GO:0034457">
    <property type="term" value="C:Mpp10 complex"/>
    <property type="evidence" value="ECO:0007669"/>
    <property type="project" value="InterPro"/>
</dbReference>
<sequence>MSADKEMLAMALPESLEKLADQIEQRAWVLAAPQGDEVLAQKALAVTKDIFDLGISLESISHPHLHPFILSILEPPSVNLRSSKKGKADSPAPAAADPTSFLPYTPLTVLTTDGLDPEQVWAQLELRTEGICKVVKEVGAGEPNPNDDDDEDDEGGEEDDSDEDMTVDEFRQMLVEAGNKKAEKMSDEEIMEMMEDEDDEDADEDEEEMSVEEFRQMLVESGEKGAEKLTDEEIMALMEDSEDESDEEGGVSFNDDDDEFDDDDDEDEEMGSDENDEFEGLDGEESLSGEEDEDEEEDDEGDLDEGLENDDENDDEDALFGAGPSQPRSKSKSHPTLDDEFFSIDDFNRQTEELEAGRVTSGRLGGDEDDEEELGDVGAMMLGGAADDDEITYADFFEPPRGSSKSQSKGKDKKGKGKGKPKKGKAVRFDEDEEMDDGLEDEEEEPDVARGVMGRVKGDLFDDEDEEEQPEKKNLSAHEKRQQALAQEIAQLEAEAIGPKDWTLLGEASSKARPENSLLEENLDFEQMGKVVPVITEDSVKSLEEIIKARILDNNFDSPVRVRAYDPTPFLPSRYFELQDTQSSKSLAQIYEEDYQAAASGSKTADPRDEKLKKEHEEIDKIWGEICYKLDALSSLNFVPKQPKAQITTVSDLPTTTMESALPPTSAAATMLAPEELFAPPTAGSLVARSELTPEEAQRARGKHRKAKKAERRKLGDMAELYGKKRKSTKDEKEEALKGLVKSGKGVTVIGKGAKEMGKAQKRLAGPEEGSREDGKRLKL</sequence>
<dbReference type="KEGG" id="ksn:90829887"/>
<dbReference type="GeneID" id="90829887"/>
<comment type="subcellular location">
    <subcellularLocation>
        <location evidence="1">Nucleus</location>
        <location evidence="1">Nucleolus</location>
    </subcellularLocation>
</comment>
<dbReference type="Pfam" id="PF04006">
    <property type="entry name" value="Mpp10"/>
    <property type="match status" value="1"/>
</dbReference>
<feature type="region of interest" description="Disordered" evidence="7">
    <location>
        <begin position="752"/>
        <end position="780"/>
    </location>
</feature>
<keyword evidence="9" id="KW-1185">Reference proteome</keyword>